<dbReference type="EMBL" id="PFJH01000039">
    <property type="protein sequence ID" value="PIX68866.1"/>
    <property type="molecule type" value="Genomic_DNA"/>
</dbReference>
<protein>
    <recommendedName>
        <fullName evidence="1">DUF5667 domain-containing protein</fullName>
    </recommendedName>
</protein>
<dbReference type="Pfam" id="PF18915">
    <property type="entry name" value="DUF5667"/>
    <property type="match status" value="1"/>
</dbReference>
<reference evidence="3" key="1">
    <citation type="submission" date="2017-09" db="EMBL/GenBank/DDBJ databases">
        <title>Depth-based differentiation of microbial function through sediment-hosted aquifers and enrichment of novel symbionts in the deep terrestrial subsurface.</title>
        <authorList>
            <person name="Probst A.J."/>
            <person name="Ladd B."/>
            <person name="Jarett J.K."/>
            <person name="Geller-Mcgrath D.E."/>
            <person name="Sieber C.M.K."/>
            <person name="Emerson J.B."/>
            <person name="Anantharaman K."/>
            <person name="Thomas B.C."/>
            <person name="Malmstrom R."/>
            <person name="Stieglmeier M."/>
            <person name="Klingl A."/>
            <person name="Woyke T."/>
            <person name="Ryan C.M."/>
            <person name="Banfield J.F."/>
        </authorList>
    </citation>
    <scope>NUCLEOTIDE SEQUENCE [LARGE SCALE GENOMIC DNA]</scope>
</reference>
<evidence type="ECO:0000259" key="1">
    <source>
        <dbReference type="Pfam" id="PF18915"/>
    </source>
</evidence>
<evidence type="ECO:0000313" key="3">
    <source>
        <dbReference type="Proteomes" id="UP000228500"/>
    </source>
</evidence>
<dbReference type="AlphaFoldDB" id="A0A2M7LLB3"/>
<proteinExistence type="predicted"/>
<organism evidence="2 3">
    <name type="scientific">Candidatus Roizmanbacteria bacterium CG_4_10_14_3_um_filter_39_13</name>
    <dbReference type="NCBI Taxonomy" id="1974831"/>
    <lineage>
        <taxon>Bacteria</taxon>
        <taxon>Candidatus Roizmaniibacteriota</taxon>
    </lineage>
</organism>
<dbReference type="InterPro" id="IPR043725">
    <property type="entry name" value="DUF5667"/>
</dbReference>
<gene>
    <name evidence="2" type="ORF">COZ40_01010</name>
</gene>
<evidence type="ECO:0000313" key="2">
    <source>
        <dbReference type="EMBL" id="PIX68866.1"/>
    </source>
</evidence>
<dbReference type="Proteomes" id="UP000228500">
    <property type="component" value="Unassembled WGS sequence"/>
</dbReference>
<accession>A0A2M7LLB3</accession>
<comment type="caution">
    <text evidence="2">The sequence shown here is derived from an EMBL/GenBank/DDBJ whole genome shotgun (WGS) entry which is preliminary data.</text>
</comment>
<feature type="domain" description="DUF5667" evidence="1">
    <location>
        <begin position="51"/>
        <end position="161"/>
    </location>
</feature>
<sequence length="186" mass="21125">MSYEECFMVQWGMKKVLIVLCGIFLIGSVYGASPKDLIKDGTVVYELPYAGITPENPLYFFKQLRDQIKEFLTRDYIQKAEFLLLSSDKRAHIALILAQKGKTRQSVEVLADAEEKAMKIPGILKESKKQGTAASEKFIFTLKLSNSKHREIIQELAKMLPQGQDEQVLSALIDINQRIATELERL</sequence>
<name>A0A2M7LLB3_9BACT</name>